<organism evidence="6 7">
    <name type="scientific">Treponema maltophilum ATCC 51939</name>
    <dbReference type="NCBI Taxonomy" id="1125699"/>
    <lineage>
        <taxon>Bacteria</taxon>
        <taxon>Pseudomonadati</taxon>
        <taxon>Spirochaetota</taxon>
        <taxon>Spirochaetia</taxon>
        <taxon>Spirochaetales</taxon>
        <taxon>Treponemataceae</taxon>
        <taxon>Treponema</taxon>
    </lineage>
</organism>
<proteinExistence type="predicted"/>
<dbReference type="PROSITE" id="PS51462">
    <property type="entry name" value="NUDIX"/>
    <property type="match status" value="1"/>
</dbReference>
<keyword evidence="7" id="KW-1185">Reference proteome</keyword>
<protein>
    <recommendedName>
        <fullName evidence="5">Nudix hydrolase domain-containing protein</fullName>
    </recommendedName>
</protein>
<dbReference type="EMBL" id="ATFF01000002">
    <property type="protein sequence ID" value="EPF32304.1"/>
    <property type="molecule type" value="Genomic_DNA"/>
</dbReference>
<dbReference type="Proteomes" id="UP000014541">
    <property type="component" value="Unassembled WGS sequence"/>
</dbReference>
<keyword evidence="4" id="KW-0460">Magnesium</keyword>
<keyword evidence="3" id="KW-0378">Hydrolase</keyword>
<dbReference type="Gene3D" id="3.90.79.10">
    <property type="entry name" value="Nucleoside Triphosphate Pyrophosphohydrolase"/>
    <property type="match status" value="1"/>
</dbReference>
<evidence type="ECO:0000313" key="7">
    <source>
        <dbReference type="Proteomes" id="UP000014541"/>
    </source>
</evidence>
<dbReference type="OrthoDB" id="9800077at2"/>
<dbReference type="SUPFAM" id="SSF55811">
    <property type="entry name" value="Nudix"/>
    <property type="match status" value="1"/>
</dbReference>
<dbReference type="GO" id="GO:0019677">
    <property type="term" value="P:NAD+ catabolic process"/>
    <property type="evidence" value="ECO:0007669"/>
    <property type="project" value="TreeGrafter"/>
</dbReference>
<evidence type="ECO:0000256" key="4">
    <source>
        <dbReference type="ARBA" id="ARBA00022842"/>
    </source>
</evidence>
<reference evidence="6 7" key="1">
    <citation type="submission" date="2013-04" db="EMBL/GenBank/DDBJ databases">
        <title>The Genome Sequence of Treponema maltophilum ATCC 51939.</title>
        <authorList>
            <consortium name="The Broad Institute Genomics Platform"/>
            <person name="Earl A."/>
            <person name="Ward D."/>
            <person name="Feldgarden M."/>
            <person name="Gevers D."/>
            <person name="Leonetti C."/>
            <person name="Blanton J.M."/>
            <person name="Dewhirst F.E."/>
            <person name="Izard J."/>
            <person name="Walker B."/>
            <person name="Young S."/>
            <person name="Zeng Q."/>
            <person name="Gargeya S."/>
            <person name="Fitzgerald M."/>
            <person name="Haas B."/>
            <person name="Abouelleil A."/>
            <person name="Allen A.W."/>
            <person name="Alvarado L."/>
            <person name="Arachchi H.M."/>
            <person name="Berlin A.M."/>
            <person name="Chapman S.B."/>
            <person name="Gainer-Dewar J."/>
            <person name="Goldberg J."/>
            <person name="Griggs A."/>
            <person name="Gujja S."/>
            <person name="Hansen M."/>
            <person name="Howarth C."/>
            <person name="Imamovic A."/>
            <person name="Ireland A."/>
            <person name="Larimer J."/>
            <person name="McCowan C."/>
            <person name="Murphy C."/>
            <person name="Pearson M."/>
            <person name="Poon T.W."/>
            <person name="Priest M."/>
            <person name="Roberts A."/>
            <person name="Saif S."/>
            <person name="Shea T."/>
            <person name="Sisk P."/>
            <person name="Sykes S."/>
            <person name="Wortman J."/>
            <person name="Nusbaum C."/>
            <person name="Birren B."/>
        </authorList>
    </citation>
    <scope>NUCLEOTIDE SEQUENCE [LARGE SCALE GENOMIC DNA]</scope>
    <source>
        <strain evidence="6 7">ATCC 51939</strain>
    </source>
</reference>
<evidence type="ECO:0000259" key="5">
    <source>
        <dbReference type="PROSITE" id="PS51462"/>
    </source>
</evidence>
<gene>
    <name evidence="6" type="ORF">HMPREF9194_00300</name>
</gene>
<dbReference type="InterPro" id="IPR000086">
    <property type="entry name" value="NUDIX_hydrolase_dom"/>
</dbReference>
<dbReference type="RefSeq" id="WP_016524601.1">
    <property type="nucleotide sequence ID" value="NZ_KE332518.1"/>
</dbReference>
<dbReference type="GO" id="GO:0006742">
    <property type="term" value="P:NADP+ catabolic process"/>
    <property type="evidence" value="ECO:0007669"/>
    <property type="project" value="TreeGrafter"/>
</dbReference>
<name>S3L666_TREMA</name>
<evidence type="ECO:0000256" key="2">
    <source>
        <dbReference type="ARBA" id="ARBA00022723"/>
    </source>
</evidence>
<dbReference type="PANTHER" id="PTHR42904">
    <property type="entry name" value="NUDIX HYDROLASE, NUDC SUBFAMILY"/>
    <property type="match status" value="1"/>
</dbReference>
<keyword evidence="2" id="KW-0479">Metal-binding</keyword>
<dbReference type="AlphaFoldDB" id="S3L666"/>
<sequence length="188" mass="20873">MEKINEFAFCPACGKREAAYEDGRKWRCAACGFTLYNNTASAVGLIIPVKTEDGLSVLCIKRGREPRKGYYALPGGFTDPDESAERACMRECREETGLTPVSLRYVCSAPNTYKYKHIVYKTCDLFFEALLPEPEPSALNALCAEDADEIKGYKLFPVSNAESVDTIPLAFPSAAYALKTWIKEKKPS</sequence>
<dbReference type="CDD" id="cd04681">
    <property type="entry name" value="NUDIX_Hydrolase"/>
    <property type="match status" value="1"/>
</dbReference>
<evidence type="ECO:0000313" key="6">
    <source>
        <dbReference type="EMBL" id="EPF32304.1"/>
    </source>
</evidence>
<dbReference type="GO" id="GO:0035529">
    <property type="term" value="F:NADH pyrophosphatase activity"/>
    <property type="evidence" value="ECO:0007669"/>
    <property type="project" value="TreeGrafter"/>
</dbReference>
<dbReference type="InterPro" id="IPR015797">
    <property type="entry name" value="NUDIX_hydrolase-like_dom_sf"/>
</dbReference>
<dbReference type="GO" id="GO:0046872">
    <property type="term" value="F:metal ion binding"/>
    <property type="evidence" value="ECO:0007669"/>
    <property type="project" value="UniProtKB-KW"/>
</dbReference>
<dbReference type="eggNOG" id="COG1051">
    <property type="taxonomic scope" value="Bacteria"/>
</dbReference>
<evidence type="ECO:0000256" key="1">
    <source>
        <dbReference type="ARBA" id="ARBA00001946"/>
    </source>
</evidence>
<comment type="caution">
    <text evidence="6">The sequence shown here is derived from an EMBL/GenBank/DDBJ whole genome shotgun (WGS) entry which is preliminary data.</text>
</comment>
<dbReference type="STRING" id="1125699.HMPREF9194_00300"/>
<accession>S3L666</accession>
<dbReference type="Pfam" id="PF00293">
    <property type="entry name" value="NUDIX"/>
    <property type="match status" value="1"/>
</dbReference>
<dbReference type="InterPro" id="IPR020476">
    <property type="entry name" value="Nudix_hydrolase"/>
</dbReference>
<evidence type="ECO:0000256" key="3">
    <source>
        <dbReference type="ARBA" id="ARBA00022801"/>
    </source>
</evidence>
<dbReference type="InterPro" id="IPR050241">
    <property type="entry name" value="NAD-cap_RNA_hydrolase_NudC"/>
</dbReference>
<dbReference type="GO" id="GO:0005829">
    <property type="term" value="C:cytosol"/>
    <property type="evidence" value="ECO:0007669"/>
    <property type="project" value="TreeGrafter"/>
</dbReference>
<feature type="domain" description="Nudix hydrolase" evidence="5">
    <location>
        <begin position="36"/>
        <end position="179"/>
    </location>
</feature>
<dbReference type="PATRIC" id="fig|1125699.3.peg.303"/>
<comment type="cofactor">
    <cofactor evidence="1">
        <name>Mg(2+)</name>
        <dbReference type="ChEBI" id="CHEBI:18420"/>
    </cofactor>
</comment>
<dbReference type="PRINTS" id="PR00502">
    <property type="entry name" value="NUDIXFAMILY"/>
</dbReference>
<dbReference type="HOGENOM" id="CLU_037162_15_0_12"/>
<dbReference type="PANTHER" id="PTHR42904:SF12">
    <property type="entry name" value="ADP-RIBOSE PYROPHOSPHATASE-RELATED"/>
    <property type="match status" value="1"/>
</dbReference>